<feature type="transmembrane region" description="Helical" evidence="11">
    <location>
        <begin position="176"/>
        <end position="203"/>
    </location>
</feature>
<dbReference type="InterPro" id="IPR003838">
    <property type="entry name" value="ABC3_permease_C"/>
</dbReference>
<feature type="transmembrane region" description="Helical" evidence="11">
    <location>
        <begin position="20"/>
        <end position="46"/>
    </location>
</feature>
<dbReference type="InterPro" id="IPR040690">
    <property type="entry name" value="FtsX_ECD"/>
</dbReference>
<name>A0A1F7TKM2_9BACT</name>
<accession>A0A1F7TKM2</accession>
<evidence type="ECO:0000256" key="8">
    <source>
        <dbReference type="ARBA" id="ARBA00023136"/>
    </source>
</evidence>
<dbReference type="PIRSF" id="PIRSF003097">
    <property type="entry name" value="FtsX"/>
    <property type="match status" value="1"/>
</dbReference>
<dbReference type="GO" id="GO:0005886">
    <property type="term" value="C:plasma membrane"/>
    <property type="evidence" value="ECO:0007669"/>
    <property type="project" value="UniProtKB-SubCell"/>
</dbReference>
<dbReference type="InterPro" id="IPR004513">
    <property type="entry name" value="FtsX"/>
</dbReference>
<evidence type="ECO:0000256" key="5">
    <source>
        <dbReference type="ARBA" id="ARBA00022618"/>
    </source>
</evidence>
<evidence type="ECO:0000256" key="11">
    <source>
        <dbReference type="SAM" id="Phobius"/>
    </source>
</evidence>
<evidence type="ECO:0000256" key="9">
    <source>
        <dbReference type="ARBA" id="ARBA00023306"/>
    </source>
</evidence>
<keyword evidence="7 11" id="KW-1133">Transmembrane helix</keyword>
<keyword evidence="6 11" id="KW-0812">Transmembrane</keyword>
<dbReference type="PANTHER" id="PTHR47755">
    <property type="entry name" value="CELL DIVISION PROTEIN FTSX"/>
    <property type="match status" value="1"/>
</dbReference>
<feature type="domain" description="ABC3 transporter permease C-terminal" evidence="12">
    <location>
        <begin position="181"/>
        <end position="302"/>
    </location>
</feature>
<feature type="transmembrane region" description="Helical" evidence="11">
    <location>
        <begin position="279"/>
        <end position="298"/>
    </location>
</feature>
<dbReference type="STRING" id="1802385.A2856_02650"/>
<evidence type="ECO:0000256" key="1">
    <source>
        <dbReference type="ARBA" id="ARBA00004651"/>
    </source>
</evidence>
<dbReference type="GO" id="GO:0051301">
    <property type="term" value="P:cell division"/>
    <property type="evidence" value="ECO:0007669"/>
    <property type="project" value="UniProtKB-KW"/>
</dbReference>
<evidence type="ECO:0000256" key="4">
    <source>
        <dbReference type="ARBA" id="ARBA00022475"/>
    </source>
</evidence>
<dbReference type="PANTHER" id="PTHR47755:SF1">
    <property type="entry name" value="CELL DIVISION PROTEIN FTSX"/>
    <property type="match status" value="1"/>
</dbReference>
<dbReference type="Gene3D" id="3.30.70.3040">
    <property type="match status" value="1"/>
</dbReference>
<protein>
    <recommendedName>
        <fullName evidence="3 10">Cell division protein FtsX</fullName>
    </recommendedName>
</protein>
<evidence type="ECO:0000256" key="3">
    <source>
        <dbReference type="ARBA" id="ARBA00021907"/>
    </source>
</evidence>
<organism evidence="14 15">
    <name type="scientific">Candidatus Uhrbacteria bacterium RIFCSPHIGHO2_01_FULL_63_20</name>
    <dbReference type="NCBI Taxonomy" id="1802385"/>
    <lineage>
        <taxon>Bacteria</taxon>
        <taxon>Candidatus Uhriibacteriota</taxon>
    </lineage>
</organism>
<evidence type="ECO:0000256" key="6">
    <source>
        <dbReference type="ARBA" id="ARBA00022692"/>
    </source>
</evidence>
<evidence type="ECO:0000256" key="10">
    <source>
        <dbReference type="PIRNR" id="PIRNR003097"/>
    </source>
</evidence>
<keyword evidence="8 10" id="KW-0472">Membrane</keyword>
<dbReference type="AlphaFoldDB" id="A0A1F7TKM2"/>
<keyword evidence="4 10" id="KW-1003">Cell membrane</keyword>
<evidence type="ECO:0000313" key="14">
    <source>
        <dbReference type="EMBL" id="OGL66563.1"/>
    </source>
</evidence>
<gene>
    <name evidence="14" type="ORF">A2856_02650</name>
</gene>
<feature type="transmembrane region" description="Helical" evidence="11">
    <location>
        <begin position="223"/>
        <end position="248"/>
    </location>
</feature>
<dbReference type="Proteomes" id="UP000177885">
    <property type="component" value="Unassembled WGS sequence"/>
</dbReference>
<sequence>MTTLLRVFRFAFQNIMRNFWLSLITVSMMMFTLLSVNVLVALNLVADRAIAYVQDKVEVSVYFDSDVPEPRVVDAAGFLRGLEQVRDVSVITPDEALERFKERHARDETVLRSLEEIGKNPFGPTLVVKARHPGDFPFILEALDHPQFANDIRDKDFTDYQGVIDRIRETSDRARAFGIGLSVVFLMIAMLVVFNTVRMGIIIHREEISIMKLVGASSAFVRAPFLIEAILLSLIASALAVLVVVPLVALIDPGIGAFFDGASTIDLLGYYQVNGVALFLAQFVVLAGVSMLATGFAMRKYLRV</sequence>
<reference evidence="14 15" key="1">
    <citation type="journal article" date="2016" name="Nat. Commun.">
        <title>Thousands of microbial genomes shed light on interconnected biogeochemical processes in an aquifer system.</title>
        <authorList>
            <person name="Anantharaman K."/>
            <person name="Brown C.T."/>
            <person name="Hug L.A."/>
            <person name="Sharon I."/>
            <person name="Castelle C.J."/>
            <person name="Probst A.J."/>
            <person name="Thomas B.C."/>
            <person name="Singh A."/>
            <person name="Wilkins M.J."/>
            <person name="Karaoz U."/>
            <person name="Brodie E.L."/>
            <person name="Williams K.H."/>
            <person name="Hubbard S.S."/>
            <person name="Banfield J.F."/>
        </authorList>
    </citation>
    <scope>NUCLEOTIDE SEQUENCE [LARGE SCALE GENOMIC DNA]</scope>
</reference>
<evidence type="ECO:0000256" key="7">
    <source>
        <dbReference type="ARBA" id="ARBA00022989"/>
    </source>
</evidence>
<feature type="domain" description="FtsX extracellular" evidence="13">
    <location>
        <begin position="57"/>
        <end position="144"/>
    </location>
</feature>
<keyword evidence="9 10" id="KW-0131">Cell cycle</keyword>
<evidence type="ECO:0000259" key="13">
    <source>
        <dbReference type="Pfam" id="PF18075"/>
    </source>
</evidence>
<dbReference type="EMBL" id="MGDT01000007">
    <property type="protein sequence ID" value="OGL66563.1"/>
    <property type="molecule type" value="Genomic_DNA"/>
</dbReference>
<dbReference type="Pfam" id="PF02687">
    <property type="entry name" value="FtsX"/>
    <property type="match status" value="1"/>
</dbReference>
<evidence type="ECO:0000313" key="15">
    <source>
        <dbReference type="Proteomes" id="UP000177885"/>
    </source>
</evidence>
<comment type="caution">
    <text evidence="14">The sequence shown here is derived from an EMBL/GenBank/DDBJ whole genome shotgun (WGS) entry which is preliminary data.</text>
</comment>
<comment type="subcellular location">
    <subcellularLocation>
        <location evidence="1">Cell membrane</location>
        <topology evidence="1">Multi-pass membrane protein</topology>
    </subcellularLocation>
</comment>
<keyword evidence="5 10" id="KW-0132">Cell division</keyword>
<evidence type="ECO:0000259" key="12">
    <source>
        <dbReference type="Pfam" id="PF02687"/>
    </source>
</evidence>
<proteinExistence type="inferred from homology"/>
<evidence type="ECO:0000256" key="2">
    <source>
        <dbReference type="ARBA" id="ARBA00007379"/>
    </source>
</evidence>
<comment type="similarity">
    <text evidence="2 10">Belongs to the ABC-4 integral membrane protein family. FtsX subfamily.</text>
</comment>
<dbReference type="Pfam" id="PF18075">
    <property type="entry name" value="FtsX_ECD"/>
    <property type="match status" value="1"/>
</dbReference>